<accession>A0ABW3BJH4</accession>
<reference evidence="2" key="1">
    <citation type="journal article" date="2019" name="Int. J. Syst. Evol. Microbiol.">
        <title>The Global Catalogue of Microorganisms (GCM) 10K type strain sequencing project: providing services to taxonomists for standard genome sequencing and annotation.</title>
        <authorList>
            <consortium name="The Broad Institute Genomics Platform"/>
            <consortium name="The Broad Institute Genome Sequencing Center for Infectious Disease"/>
            <person name="Wu L."/>
            <person name="Ma J."/>
        </authorList>
    </citation>
    <scope>NUCLEOTIDE SEQUENCE [LARGE SCALE GENOMIC DNA]</scope>
    <source>
        <strain evidence="2">CCUG 63369</strain>
    </source>
</reference>
<sequence>MHYAPIPGGVYLGAHTHEFALRGSEALFKIADVCIPLLEDGAAEDDLVAALGSERARPGVRYLVEQLRRRGLILEPETLTVAEPSAEVRKDYAESLSRLEMLSDDPYSAFAALRNARIRLAGPAEAVRPAARGLTRAGAGRVESCSEPGEALSE</sequence>
<dbReference type="Proteomes" id="UP001596956">
    <property type="component" value="Unassembled WGS sequence"/>
</dbReference>
<evidence type="ECO:0000313" key="1">
    <source>
        <dbReference type="EMBL" id="MFD0803131.1"/>
    </source>
</evidence>
<evidence type="ECO:0000313" key="2">
    <source>
        <dbReference type="Proteomes" id="UP001596956"/>
    </source>
</evidence>
<keyword evidence="2" id="KW-1185">Reference proteome</keyword>
<dbReference type="EMBL" id="JBHTHR010000745">
    <property type="protein sequence ID" value="MFD0803131.1"/>
    <property type="molecule type" value="Genomic_DNA"/>
</dbReference>
<proteinExistence type="predicted"/>
<comment type="caution">
    <text evidence="1">The sequence shown here is derived from an EMBL/GenBank/DDBJ whole genome shotgun (WGS) entry which is preliminary data.</text>
</comment>
<organism evidence="1 2">
    <name type="scientific">Streptomonospora algeriensis</name>
    <dbReference type="NCBI Taxonomy" id="995084"/>
    <lineage>
        <taxon>Bacteria</taxon>
        <taxon>Bacillati</taxon>
        <taxon>Actinomycetota</taxon>
        <taxon>Actinomycetes</taxon>
        <taxon>Streptosporangiales</taxon>
        <taxon>Nocardiopsidaceae</taxon>
        <taxon>Streptomonospora</taxon>
    </lineage>
</organism>
<name>A0ABW3BJH4_9ACTN</name>
<feature type="non-terminal residue" evidence="1">
    <location>
        <position position="154"/>
    </location>
</feature>
<protein>
    <submittedName>
        <fullName evidence="1">Uncharacterized protein</fullName>
    </submittedName>
</protein>
<gene>
    <name evidence="1" type="ORF">ACFQZU_17625</name>
</gene>